<proteinExistence type="predicted"/>
<feature type="transmembrane region" description="Helical" evidence="1">
    <location>
        <begin position="53"/>
        <end position="74"/>
    </location>
</feature>
<keyword evidence="1" id="KW-1133">Transmembrane helix</keyword>
<keyword evidence="1" id="KW-0472">Membrane</keyword>
<protein>
    <submittedName>
        <fullName evidence="2">Uncharacterized protein</fullName>
    </submittedName>
</protein>
<organism evidence="2 3">
    <name type="scientific">Solimicrobium silvestre</name>
    <dbReference type="NCBI Taxonomy" id="2099400"/>
    <lineage>
        <taxon>Bacteria</taxon>
        <taxon>Pseudomonadati</taxon>
        <taxon>Pseudomonadota</taxon>
        <taxon>Betaproteobacteria</taxon>
        <taxon>Burkholderiales</taxon>
        <taxon>Oxalobacteraceae</taxon>
        <taxon>Solimicrobium</taxon>
    </lineage>
</organism>
<dbReference type="AlphaFoldDB" id="A0A2S9H4V6"/>
<evidence type="ECO:0000313" key="3">
    <source>
        <dbReference type="Proteomes" id="UP000237839"/>
    </source>
</evidence>
<accession>A0A2S9H4V6</accession>
<evidence type="ECO:0000256" key="1">
    <source>
        <dbReference type="SAM" id="Phobius"/>
    </source>
</evidence>
<dbReference type="RefSeq" id="WP_105529906.1">
    <property type="nucleotide sequence ID" value="NZ_PUGF01000001.1"/>
</dbReference>
<feature type="transmembrane region" description="Helical" evidence="1">
    <location>
        <begin position="12"/>
        <end position="33"/>
    </location>
</feature>
<name>A0A2S9H4V6_9BURK</name>
<comment type="caution">
    <text evidence="2">The sequence shown here is derived from an EMBL/GenBank/DDBJ whole genome shotgun (WGS) entry which is preliminary data.</text>
</comment>
<dbReference type="Proteomes" id="UP000237839">
    <property type="component" value="Unassembled WGS sequence"/>
</dbReference>
<keyword evidence="1" id="KW-0812">Transmembrane</keyword>
<feature type="transmembrane region" description="Helical" evidence="1">
    <location>
        <begin position="108"/>
        <end position="127"/>
    </location>
</feature>
<sequence length="138" mass="14633">MRGAGGTSGGIGQFFIGLFMMCGGFYMLLNDVIVQSSFGMGMGLYGFAAMGGYYSITSGMIMIPFILGVGMIFYNIKNLLGWLLAIGSLAALLFGVISSIHFSLRSMSLFDLIVILVLAVGGLGLFLRSLQEAKQAES</sequence>
<feature type="transmembrane region" description="Helical" evidence="1">
    <location>
        <begin position="81"/>
        <end position="102"/>
    </location>
</feature>
<reference evidence="2 3" key="1">
    <citation type="submission" date="2018-02" db="EMBL/GenBank/DDBJ databases">
        <title>Solimicrobium silvestre gen. nov., sp. nov., isolated from alpine forest soil.</title>
        <authorList>
            <person name="Margesin R."/>
            <person name="Albuquerque L."/>
            <person name="Zhang D.-C."/>
            <person name="Froufe H.J.C."/>
            <person name="Severino R."/>
            <person name="Roxo I."/>
            <person name="Egas C."/>
            <person name="Da Costa M.S."/>
        </authorList>
    </citation>
    <scope>NUCLEOTIDE SEQUENCE [LARGE SCALE GENOMIC DNA]</scope>
    <source>
        <strain evidence="2 3">S20-91</strain>
    </source>
</reference>
<keyword evidence="3" id="KW-1185">Reference proteome</keyword>
<gene>
    <name evidence="2" type="ORF">S2091_0192</name>
</gene>
<dbReference type="EMBL" id="PUGF01000001">
    <property type="protein sequence ID" value="PRC94997.1"/>
    <property type="molecule type" value="Genomic_DNA"/>
</dbReference>
<dbReference type="OrthoDB" id="5421573at2"/>
<evidence type="ECO:0000313" key="2">
    <source>
        <dbReference type="EMBL" id="PRC94997.1"/>
    </source>
</evidence>